<evidence type="ECO:0000313" key="3">
    <source>
        <dbReference type="Proteomes" id="UP000044625"/>
    </source>
</evidence>
<proteinExistence type="predicted"/>
<sequence>MTIENASTKLAEYKKNIADSFNQLKEINTMIPNPTPEYANTQYGDIKHTLRNAHDYYQDGIITSEVLSNVTLSFIDTLDNEINIASNNGNTEIVQSLMSEKNIALHLNSQLTDEYETVIARKSSSEKTLIEYMASFQEKNLDPAPAIQTLYNSPIMLTIIPAV</sequence>
<dbReference type="EMBL" id="CQAZ01000001">
    <property type="protein sequence ID" value="CNH03886.1"/>
    <property type="molecule type" value="Genomic_DNA"/>
</dbReference>
<evidence type="ECO:0000313" key="4">
    <source>
        <dbReference type="Proteomes" id="UP000045840"/>
    </source>
</evidence>
<reference evidence="1" key="2">
    <citation type="submission" date="2015-03" db="EMBL/GenBank/DDBJ databases">
        <authorList>
            <person name="Murphy D."/>
        </authorList>
    </citation>
    <scope>NUCLEOTIDE SEQUENCE [LARGE SCALE GENOMIC DNA]</scope>
    <source>
        <strain evidence="1">A125KOH2</strain>
    </source>
</reference>
<dbReference type="RefSeq" id="WP_049608355.1">
    <property type="nucleotide sequence ID" value="NZ_CAWMMU010000002.1"/>
</dbReference>
<protein>
    <submittedName>
        <fullName evidence="1">Uncharacterized protein</fullName>
    </submittedName>
</protein>
<reference evidence="2 3" key="1">
    <citation type="submission" date="2015-03" db="EMBL/GenBank/DDBJ databases">
        <authorList>
            <consortium name="Pathogen Informatics"/>
            <person name="Murphy D."/>
        </authorList>
    </citation>
    <scope>NUCLEOTIDE SEQUENCE [LARGE SCALE GENOMIC DNA]</scope>
    <source>
        <strain evidence="2">Type strain: CIP110230</strain>
        <strain evidence="3">type strain: CIP110230</strain>
    </source>
</reference>
<dbReference type="Proteomes" id="UP000045840">
    <property type="component" value="Unassembled WGS sequence"/>
</dbReference>
<organism evidence="1 4">
    <name type="scientific">Yersinia pekkanenii</name>
    <dbReference type="NCBI Taxonomy" id="1288385"/>
    <lineage>
        <taxon>Bacteria</taxon>
        <taxon>Pseudomonadati</taxon>
        <taxon>Pseudomonadota</taxon>
        <taxon>Gammaproteobacteria</taxon>
        <taxon>Enterobacterales</taxon>
        <taxon>Yersiniaceae</taxon>
        <taxon>Yersinia</taxon>
    </lineage>
</organism>
<dbReference type="EMBL" id="CWJL01000002">
    <property type="protein sequence ID" value="CRY63877.1"/>
    <property type="molecule type" value="Genomic_DNA"/>
</dbReference>
<keyword evidence="3" id="KW-1185">Reference proteome</keyword>
<accession>A0A0T9NEY4</accession>
<dbReference type="AlphaFoldDB" id="A0A0T9NEY4"/>
<name>A0A0T9NEY4_9GAMM</name>
<evidence type="ECO:0000313" key="2">
    <source>
        <dbReference type="EMBL" id="CRY63877.1"/>
    </source>
</evidence>
<dbReference type="Proteomes" id="UP000044625">
    <property type="component" value="Unassembled WGS sequence"/>
</dbReference>
<gene>
    <name evidence="1" type="ORF">ERS008529_00159</name>
    <name evidence="2" type="ORF">ERS137968_00455</name>
</gene>
<reference evidence="4" key="3">
    <citation type="submission" date="2015-03" db="EMBL/GenBank/DDBJ databases">
        <authorList>
            <consortium name="Pathogen Informatics"/>
        </authorList>
    </citation>
    <scope>NUCLEOTIDE SEQUENCE [LARGE SCALE GENOMIC DNA]</scope>
    <source>
        <strain evidence="4">A125KOH2</strain>
    </source>
</reference>
<evidence type="ECO:0000313" key="1">
    <source>
        <dbReference type="EMBL" id="CNH03886.1"/>
    </source>
</evidence>